<organism evidence="1 2">
    <name type="scientific">Corynebacterium accolens</name>
    <dbReference type="NCBI Taxonomy" id="38284"/>
    <lineage>
        <taxon>Bacteria</taxon>
        <taxon>Bacillati</taxon>
        <taxon>Actinomycetota</taxon>
        <taxon>Actinomycetes</taxon>
        <taxon>Mycobacteriales</taxon>
        <taxon>Corynebacteriaceae</taxon>
        <taxon>Corynebacterium</taxon>
    </lineage>
</organism>
<dbReference type="AlphaFoldDB" id="A0A2A4AG96"/>
<reference evidence="1 2" key="1">
    <citation type="submission" date="2017-09" db="EMBL/GenBank/DDBJ databases">
        <title>Draft Genome Sequence of Corynebacterium accolens AH4003.</title>
        <authorList>
            <person name="Chen Y."/>
            <person name="Oosthuysen W.F."/>
            <person name="Kelley S."/>
            <person name="Horswill A."/>
        </authorList>
    </citation>
    <scope>NUCLEOTIDE SEQUENCE [LARGE SCALE GENOMIC DNA]</scope>
    <source>
        <strain evidence="1 2">AH4003</strain>
    </source>
</reference>
<accession>A0A2A4AG96</accession>
<dbReference type="EMBL" id="NWBP01000035">
    <property type="protein sequence ID" value="PCC81943.1"/>
    <property type="molecule type" value="Genomic_DNA"/>
</dbReference>
<comment type="caution">
    <text evidence="1">The sequence shown here is derived from an EMBL/GenBank/DDBJ whole genome shotgun (WGS) entry which is preliminary data.</text>
</comment>
<sequence length="319" mass="34280">MAKYTLKDGESRHLTITDTIRVEAFEIGTGGAQVELAIVPEGVDYTRVDDLLLIVHVVTQDATIQVRPKGFGTFGLRSEIRLNISNGEDTVSFPRVLIDGAEDSPERLAELQVEGQQLRLSAFGSSEGAGITDSAREVRSKMRRAALDDAELADAIAVIDSSASMQVNTSDGAIELAAKYINALADSFANFTATDGQERTAGHTVGELQSFITGAIDAGADRVGRRQWKGHDLHESSSLFIYVTDSPTAAMLSGEKPAVVIVVSPIAEQEVELARASAGEHPVAFVVIDRDDVDKQRSAFNSDLARLSDEVAAMLKEEY</sequence>
<proteinExistence type="predicted"/>
<evidence type="ECO:0000313" key="1">
    <source>
        <dbReference type="EMBL" id="PCC81943.1"/>
    </source>
</evidence>
<name>A0A2A4AG96_9CORY</name>
<gene>
    <name evidence="1" type="ORF">COM45_11285</name>
</gene>
<protein>
    <submittedName>
        <fullName evidence="1">Uncharacterized protein</fullName>
    </submittedName>
</protein>
<evidence type="ECO:0000313" key="2">
    <source>
        <dbReference type="Proteomes" id="UP000218690"/>
    </source>
</evidence>
<dbReference type="Proteomes" id="UP000218690">
    <property type="component" value="Unassembled WGS sequence"/>
</dbReference>